<dbReference type="Gene3D" id="2.40.50.120">
    <property type="match status" value="1"/>
</dbReference>
<evidence type="ECO:0000256" key="2">
    <source>
        <dbReference type="ARBA" id="ARBA00022525"/>
    </source>
</evidence>
<dbReference type="PANTHER" id="PTHR11844">
    <property type="entry name" value="METALLOPROTEASE INHIBITOR"/>
    <property type="match status" value="1"/>
</dbReference>
<organism evidence="8 9">
    <name type="scientific">Ditylenchus destructor</name>
    <dbReference type="NCBI Taxonomy" id="166010"/>
    <lineage>
        <taxon>Eukaryota</taxon>
        <taxon>Metazoa</taxon>
        <taxon>Ecdysozoa</taxon>
        <taxon>Nematoda</taxon>
        <taxon>Chromadorea</taxon>
        <taxon>Rhabditida</taxon>
        <taxon>Tylenchina</taxon>
        <taxon>Tylenchomorpha</taxon>
        <taxon>Sphaerularioidea</taxon>
        <taxon>Anguinidae</taxon>
        <taxon>Anguininae</taxon>
        <taxon>Ditylenchus</taxon>
    </lineage>
</organism>
<feature type="domain" description="DUF1758" evidence="7">
    <location>
        <begin position="203"/>
        <end position="345"/>
    </location>
</feature>
<gene>
    <name evidence="8" type="ORF">DdX_18354</name>
</gene>
<dbReference type="GO" id="GO:0051045">
    <property type="term" value="P:negative regulation of membrane protein ectodomain proteolysis"/>
    <property type="evidence" value="ECO:0007669"/>
    <property type="project" value="TreeGrafter"/>
</dbReference>
<reference evidence="8" key="1">
    <citation type="submission" date="2022-01" db="EMBL/GenBank/DDBJ databases">
        <title>Genome Sequence Resource for Two Populations of Ditylenchus destructor, the Migratory Endoparasitic Phytonematode.</title>
        <authorList>
            <person name="Zhang H."/>
            <person name="Lin R."/>
            <person name="Xie B."/>
        </authorList>
    </citation>
    <scope>NUCLEOTIDE SEQUENCE</scope>
    <source>
        <strain evidence="8">BazhouSP</strain>
    </source>
</reference>
<keyword evidence="6" id="KW-0732">Signal</keyword>
<dbReference type="PANTHER" id="PTHR11844:SF25">
    <property type="entry name" value="NTR DOMAIN-CONTAINING PROTEIN"/>
    <property type="match status" value="1"/>
</dbReference>
<keyword evidence="2" id="KW-0964">Secreted</keyword>
<evidence type="ECO:0000313" key="9">
    <source>
        <dbReference type="Proteomes" id="UP001201812"/>
    </source>
</evidence>
<feature type="chain" id="PRO_5041897922" evidence="6">
    <location>
        <begin position="23"/>
        <end position="401"/>
    </location>
</feature>
<dbReference type="InterPro" id="IPR008737">
    <property type="entry name" value="DUF1758"/>
</dbReference>
<dbReference type="Gene3D" id="2.40.70.10">
    <property type="entry name" value="Acid Proteases"/>
    <property type="match status" value="1"/>
</dbReference>
<dbReference type="GO" id="GO:0005615">
    <property type="term" value="C:extracellular space"/>
    <property type="evidence" value="ECO:0007669"/>
    <property type="project" value="TreeGrafter"/>
</dbReference>
<protein>
    <submittedName>
        <fullName evidence="8">Peptidase (DUF1758) domain-containing protein</fullName>
    </submittedName>
</protein>
<evidence type="ECO:0000313" key="8">
    <source>
        <dbReference type="EMBL" id="KAI1697697.1"/>
    </source>
</evidence>
<dbReference type="SUPFAM" id="SSF50242">
    <property type="entry name" value="TIMP-like"/>
    <property type="match status" value="1"/>
</dbReference>
<dbReference type="GO" id="GO:0046872">
    <property type="term" value="F:metal ion binding"/>
    <property type="evidence" value="ECO:0007669"/>
    <property type="project" value="UniProtKB-KW"/>
</dbReference>
<dbReference type="InterPro" id="IPR001820">
    <property type="entry name" value="TIMP"/>
</dbReference>
<comment type="subcellular location">
    <subcellularLocation>
        <location evidence="1">Secreted</location>
    </subcellularLocation>
</comment>
<dbReference type="GO" id="GO:0002020">
    <property type="term" value="F:protease binding"/>
    <property type="evidence" value="ECO:0007669"/>
    <property type="project" value="TreeGrafter"/>
</dbReference>
<dbReference type="EMBL" id="JAKKPZ010000255">
    <property type="protein sequence ID" value="KAI1697697.1"/>
    <property type="molecule type" value="Genomic_DNA"/>
</dbReference>
<keyword evidence="4" id="KW-1015">Disulfide bond</keyword>
<comment type="caution">
    <text evidence="8">The sequence shown here is derived from an EMBL/GenBank/DDBJ whole genome shotgun (WGS) entry which is preliminary data.</text>
</comment>
<proteinExistence type="predicted"/>
<evidence type="ECO:0000256" key="5">
    <source>
        <dbReference type="SAM" id="MobiDB-lite"/>
    </source>
</evidence>
<accession>A0AAD4MKX9</accession>
<sequence>MIKLILVISLAIFLSIPKFTLACKCLAADFVDTLCHADFVSHVKVDFKERYIGNGGHEKFGHQVEHIEHFKDGDWPSIITTSGRDSICGVNLTMGYEYLISGKLPKLWIKTVSVNSAQLAQRPIEKQLNRRNCAHCDGRHNRAICLTPNGETGKPREEKQKSTNNVGEPVDQTLSNSAVSEWKQEVFLMAKEATIGSPTRRTEVRAIVFFDNGSQISYITKALANKLKLRKIRDSELEVQTFNQDTPMRMKSAVHAVHIQQNDGSMREVIVHSTDKISASLRTASWEGNESQPPSNIDALVPKDAQEPDVLIGMADFWKFLQKVERLSESMYLIHSTLGPILCGRAQMNTLQKEKVSSHAIVVNTLFQSEPNDENSERFRNLEGIGVSEDPEQDDEKVAVK</sequence>
<evidence type="ECO:0000256" key="3">
    <source>
        <dbReference type="PIRSR" id="PIRSR601820-1"/>
    </source>
</evidence>
<evidence type="ECO:0000259" key="7">
    <source>
        <dbReference type="Pfam" id="PF05585"/>
    </source>
</evidence>
<name>A0AAD4MKX9_9BILA</name>
<dbReference type="Pfam" id="PF00965">
    <property type="entry name" value="TIMP"/>
    <property type="match status" value="1"/>
</dbReference>
<feature type="binding site" evidence="3">
    <location>
        <position position="23"/>
    </location>
    <ligand>
        <name>Zn(2+)</name>
        <dbReference type="ChEBI" id="CHEBI:29105"/>
        <note>ligand shared with metalloproteinase partner</note>
    </ligand>
</feature>
<evidence type="ECO:0000256" key="4">
    <source>
        <dbReference type="PIRSR" id="PIRSR601820-3"/>
    </source>
</evidence>
<dbReference type="AlphaFoldDB" id="A0AAD4MKX9"/>
<dbReference type="Proteomes" id="UP001201812">
    <property type="component" value="Unassembled WGS sequence"/>
</dbReference>
<dbReference type="GO" id="GO:0008191">
    <property type="term" value="F:metalloendopeptidase inhibitor activity"/>
    <property type="evidence" value="ECO:0007669"/>
    <property type="project" value="InterPro"/>
</dbReference>
<dbReference type="GO" id="GO:0031012">
    <property type="term" value="C:extracellular matrix"/>
    <property type="evidence" value="ECO:0007669"/>
    <property type="project" value="TreeGrafter"/>
</dbReference>
<feature type="signal peptide" evidence="6">
    <location>
        <begin position="1"/>
        <end position="22"/>
    </location>
</feature>
<keyword evidence="9" id="KW-1185">Reference proteome</keyword>
<dbReference type="InterPro" id="IPR008993">
    <property type="entry name" value="TIMP-like_OB-fold"/>
</dbReference>
<evidence type="ECO:0000256" key="6">
    <source>
        <dbReference type="SAM" id="SignalP"/>
    </source>
</evidence>
<feature type="disulfide bond" evidence="4">
    <location>
        <begin position="23"/>
        <end position="88"/>
    </location>
</feature>
<evidence type="ECO:0000256" key="1">
    <source>
        <dbReference type="ARBA" id="ARBA00004613"/>
    </source>
</evidence>
<feature type="region of interest" description="Disordered" evidence="5">
    <location>
        <begin position="147"/>
        <end position="171"/>
    </location>
</feature>
<dbReference type="InterPro" id="IPR021109">
    <property type="entry name" value="Peptidase_aspartic_dom_sf"/>
</dbReference>
<dbReference type="Pfam" id="PF05585">
    <property type="entry name" value="DUF1758"/>
    <property type="match status" value="1"/>
</dbReference>
<feature type="compositionally biased region" description="Polar residues" evidence="5">
    <location>
        <begin position="162"/>
        <end position="171"/>
    </location>
</feature>
<keyword evidence="3" id="KW-0862">Zinc</keyword>
<keyword evidence="3" id="KW-0479">Metal-binding</keyword>